<reference evidence="1 2" key="1">
    <citation type="journal article" date="2009" name="PLoS Genet.">
        <title>Genomic analysis of the basal lineage fungus Rhizopus oryzae reveals a whole-genome duplication.</title>
        <authorList>
            <person name="Ma L.-J."/>
            <person name="Ibrahim A.S."/>
            <person name="Skory C."/>
            <person name="Grabherr M.G."/>
            <person name="Burger G."/>
            <person name="Butler M."/>
            <person name="Elias M."/>
            <person name="Idnurm A."/>
            <person name="Lang B.F."/>
            <person name="Sone T."/>
            <person name="Abe A."/>
            <person name="Calvo S.E."/>
            <person name="Corrochano L.M."/>
            <person name="Engels R."/>
            <person name="Fu J."/>
            <person name="Hansberg W."/>
            <person name="Kim J.-M."/>
            <person name="Kodira C.D."/>
            <person name="Koehrsen M.J."/>
            <person name="Liu B."/>
            <person name="Miranda-Saavedra D."/>
            <person name="O'Leary S."/>
            <person name="Ortiz-Castellanos L."/>
            <person name="Poulter R."/>
            <person name="Rodriguez-Romero J."/>
            <person name="Ruiz-Herrera J."/>
            <person name="Shen Y.-Q."/>
            <person name="Zeng Q."/>
            <person name="Galagan J."/>
            <person name="Birren B.W."/>
            <person name="Cuomo C.A."/>
            <person name="Wickes B.L."/>
        </authorList>
    </citation>
    <scope>NUCLEOTIDE SEQUENCE [LARGE SCALE GENOMIC DNA]</scope>
    <source>
        <strain evidence="2">RA 99-880 / ATCC MYA-4621 / FGSC 9543 / NRRL 43880</strain>
    </source>
</reference>
<protein>
    <submittedName>
        <fullName evidence="1">Uncharacterized protein</fullName>
    </submittedName>
</protein>
<gene>
    <name evidence="1" type="ORF">RO3G_00606</name>
</gene>
<name>I1BI72_RHIO9</name>
<dbReference type="RefSeq" id="XP_067511298.1">
    <property type="nucleotide sequence ID" value="XM_067655197.1"/>
</dbReference>
<organism evidence="1 2">
    <name type="scientific">Rhizopus delemar (strain RA 99-880 / ATCC MYA-4621 / FGSC 9543 / NRRL 43880)</name>
    <name type="common">Mucormycosis agent</name>
    <name type="synonym">Rhizopus arrhizus var. delemar</name>
    <dbReference type="NCBI Taxonomy" id="246409"/>
    <lineage>
        <taxon>Eukaryota</taxon>
        <taxon>Fungi</taxon>
        <taxon>Fungi incertae sedis</taxon>
        <taxon>Mucoromycota</taxon>
        <taxon>Mucoromycotina</taxon>
        <taxon>Mucoromycetes</taxon>
        <taxon>Mucorales</taxon>
        <taxon>Mucorineae</taxon>
        <taxon>Rhizopodaceae</taxon>
        <taxon>Rhizopus</taxon>
    </lineage>
</organism>
<evidence type="ECO:0000313" key="1">
    <source>
        <dbReference type="EMBL" id="EIE75902.1"/>
    </source>
</evidence>
<dbReference type="GeneID" id="93607578"/>
<dbReference type="AlphaFoldDB" id="I1BI72"/>
<sequence length="67" mass="7727">MATPLLSLIGGEAFRNVKTEFEKRIDEFYYTVYTKRWTRCCVGLMKKGTTIFMMYSASLSTLEKAQA</sequence>
<proteinExistence type="predicted"/>
<dbReference type="Proteomes" id="UP000009138">
    <property type="component" value="Unassembled WGS sequence"/>
</dbReference>
<dbReference type="EMBL" id="CH476732">
    <property type="protein sequence ID" value="EIE75902.1"/>
    <property type="molecule type" value="Genomic_DNA"/>
</dbReference>
<keyword evidence="2" id="KW-1185">Reference proteome</keyword>
<accession>I1BI72</accession>
<dbReference type="VEuPathDB" id="FungiDB:RO3G_00606"/>
<dbReference type="InParanoid" id="I1BI72"/>
<evidence type="ECO:0000313" key="2">
    <source>
        <dbReference type="Proteomes" id="UP000009138"/>
    </source>
</evidence>